<dbReference type="AlphaFoldDB" id="K3WNE2"/>
<dbReference type="Proteomes" id="UP000019132">
    <property type="component" value="Unassembled WGS sequence"/>
</dbReference>
<evidence type="ECO:0000256" key="8">
    <source>
        <dbReference type="ARBA" id="ARBA00023136"/>
    </source>
</evidence>
<keyword evidence="3" id="KW-1003">Cell membrane</keyword>
<feature type="domain" description="Glycoside hydrolase family 5" evidence="16">
    <location>
        <begin position="538"/>
        <end position="817"/>
    </location>
</feature>
<dbReference type="HOGENOM" id="CLU_337256_0_0_1"/>
<keyword evidence="10" id="KW-0326">Glycosidase</keyword>
<proteinExistence type="inferred from homology"/>
<dbReference type="GO" id="GO:0009986">
    <property type="term" value="C:cell surface"/>
    <property type="evidence" value="ECO:0007669"/>
    <property type="project" value="TreeGrafter"/>
</dbReference>
<dbReference type="PANTHER" id="PTHR31297">
    <property type="entry name" value="GLUCAN ENDO-1,6-BETA-GLUCOSIDASE B"/>
    <property type="match status" value="1"/>
</dbReference>
<keyword evidence="5" id="KW-0378">Hydrolase</keyword>
<dbReference type="GO" id="GO:0004338">
    <property type="term" value="F:glucan exo-1,3-beta-glucosidase activity"/>
    <property type="evidence" value="ECO:0007669"/>
    <property type="project" value="UniProtKB-EC"/>
</dbReference>
<dbReference type="VEuPathDB" id="FungiDB:PYU1_G006472"/>
<evidence type="ECO:0000256" key="15">
    <source>
        <dbReference type="ARBA" id="ARBA00041260"/>
    </source>
</evidence>
<evidence type="ECO:0000256" key="6">
    <source>
        <dbReference type="ARBA" id="ARBA00022968"/>
    </source>
</evidence>
<evidence type="ECO:0000256" key="14">
    <source>
        <dbReference type="ARBA" id="ARBA00038929"/>
    </source>
</evidence>
<comment type="catalytic activity">
    <reaction evidence="12">
        <text>Successive hydrolysis of beta-D-glucose units from the non-reducing ends of (1-&gt;3)-beta-D-glucans, releasing alpha-glucose.</text>
        <dbReference type="EC" id="3.2.1.58"/>
    </reaction>
</comment>
<dbReference type="eggNOG" id="ENOG502QVAC">
    <property type="taxonomic scope" value="Eukaryota"/>
</dbReference>
<evidence type="ECO:0000256" key="4">
    <source>
        <dbReference type="ARBA" id="ARBA00022692"/>
    </source>
</evidence>
<evidence type="ECO:0000256" key="9">
    <source>
        <dbReference type="ARBA" id="ARBA00023180"/>
    </source>
</evidence>
<dbReference type="InterPro" id="IPR001547">
    <property type="entry name" value="Glyco_hydro_5"/>
</dbReference>
<reference evidence="17" key="3">
    <citation type="submission" date="2015-02" db="UniProtKB">
        <authorList>
            <consortium name="EnsemblProtists"/>
        </authorList>
    </citation>
    <scope>IDENTIFICATION</scope>
    <source>
        <strain evidence="17">DAOM BR144</strain>
    </source>
</reference>
<dbReference type="InterPro" id="IPR050386">
    <property type="entry name" value="Glycosyl_hydrolase_5"/>
</dbReference>
<dbReference type="PROSITE" id="PS00659">
    <property type="entry name" value="GLYCOSYL_HYDROL_F5"/>
    <property type="match status" value="1"/>
</dbReference>
<dbReference type="GO" id="GO:0009251">
    <property type="term" value="P:glucan catabolic process"/>
    <property type="evidence" value="ECO:0007669"/>
    <property type="project" value="TreeGrafter"/>
</dbReference>
<dbReference type="Gene3D" id="3.20.20.80">
    <property type="entry name" value="Glycosidases"/>
    <property type="match status" value="2"/>
</dbReference>
<name>K3WNE2_GLOUD</name>
<dbReference type="EMBL" id="GL376604">
    <property type="status" value="NOT_ANNOTATED_CDS"/>
    <property type="molecule type" value="Genomic_DNA"/>
</dbReference>
<accession>K3WNE2</accession>
<dbReference type="EC" id="3.2.1.58" evidence="14"/>
<evidence type="ECO:0000256" key="5">
    <source>
        <dbReference type="ARBA" id="ARBA00022801"/>
    </source>
</evidence>
<dbReference type="EnsemblProtists" id="PYU1_T006484">
    <property type="protein sequence ID" value="PYU1_T006484"/>
    <property type="gene ID" value="PYU1_G006472"/>
</dbReference>
<keyword evidence="4" id="KW-0812">Transmembrane</keyword>
<protein>
    <recommendedName>
        <fullName evidence="14">glucan 1,3-beta-glucosidase</fullName>
        <ecNumber evidence="14">3.2.1.58</ecNumber>
    </recommendedName>
    <alternativeName>
        <fullName evidence="15">Exo-1,3-beta-glucanase D</fullName>
    </alternativeName>
</protein>
<evidence type="ECO:0000313" key="17">
    <source>
        <dbReference type="EnsemblProtists" id="PYU1_T006484"/>
    </source>
</evidence>
<evidence type="ECO:0000259" key="16">
    <source>
        <dbReference type="Pfam" id="PF00150"/>
    </source>
</evidence>
<reference evidence="18" key="1">
    <citation type="journal article" date="2010" name="Genome Biol.">
        <title>Genome sequence of the necrotrophic plant pathogen Pythium ultimum reveals original pathogenicity mechanisms and effector repertoire.</title>
        <authorList>
            <person name="Levesque C.A."/>
            <person name="Brouwer H."/>
            <person name="Cano L."/>
            <person name="Hamilton J.P."/>
            <person name="Holt C."/>
            <person name="Huitema E."/>
            <person name="Raffaele S."/>
            <person name="Robideau G.P."/>
            <person name="Thines M."/>
            <person name="Win J."/>
            <person name="Zerillo M.M."/>
            <person name="Beakes G.W."/>
            <person name="Boore J.L."/>
            <person name="Busam D."/>
            <person name="Dumas B."/>
            <person name="Ferriera S."/>
            <person name="Fuerstenberg S.I."/>
            <person name="Gachon C.M."/>
            <person name="Gaulin E."/>
            <person name="Govers F."/>
            <person name="Grenville-Briggs L."/>
            <person name="Horner N."/>
            <person name="Hostetler J."/>
            <person name="Jiang R.H."/>
            <person name="Johnson J."/>
            <person name="Krajaejun T."/>
            <person name="Lin H."/>
            <person name="Meijer H.J."/>
            <person name="Moore B."/>
            <person name="Morris P."/>
            <person name="Phuntmart V."/>
            <person name="Puiu D."/>
            <person name="Shetty J."/>
            <person name="Stajich J.E."/>
            <person name="Tripathy S."/>
            <person name="Wawra S."/>
            <person name="van West P."/>
            <person name="Whitty B.R."/>
            <person name="Coutinho P.M."/>
            <person name="Henrissat B."/>
            <person name="Martin F."/>
            <person name="Thomas P.D."/>
            <person name="Tyler B.M."/>
            <person name="De Vries R.P."/>
            <person name="Kamoun S."/>
            <person name="Yandell M."/>
            <person name="Tisserat N."/>
            <person name="Buell C.R."/>
        </authorList>
    </citation>
    <scope>NUCLEOTIDE SEQUENCE</scope>
    <source>
        <strain evidence="18">DAOM:BR144</strain>
    </source>
</reference>
<dbReference type="GO" id="GO:0005886">
    <property type="term" value="C:plasma membrane"/>
    <property type="evidence" value="ECO:0007669"/>
    <property type="project" value="UniProtKB-SubCell"/>
</dbReference>
<keyword evidence="11" id="KW-0961">Cell wall biogenesis/degradation</keyword>
<evidence type="ECO:0000256" key="7">
    <source>
        <dbReference type="ARBA" id="ARBA00022989"/>
    </source>
</evidence>
<feature type="domain" description="Glycoside hydrolase family 5" evidence="16">
    <location>
        <begin position="100"/>
        <end position="374"/>
    </location>
</feature>
<dbReference type="InParanoid" id="K3WNE2"/>
<comment type="subcellular location">
    <subcellularLocation>
        <location evidence="1">Cell membrane</location>
        <topology evidence="1">Single-pass type II membrane protein</topology>
    </subcellularLocation>
</comment>
<keyword evidence="8" id="KW-0472">Membrane</keyword>
<evidence type="ECO:0000256" key="13">
    <source>
        <dbReference type="ARBA" id="ARBA00037126"/>
    </source>
</evidence>
<dbReference type="InterPro" id="IPR018087">
    <property type="entry name" value="Glyco_hydro_5_CS"/>
</dbReference>
<organism evidence="17 18">
    <name type="scientific">Globisporangium ultimum (strain ATCC 200006 / CBS 805.95 / DAOM BR144)</name>
    <name type="common">Pythium ultimum</name>
    <dbReference type="NCBI Taxonomy" id="431595"/>
    <lineage>
        <taxon>Eukaryota</taxon>
        <taxon>Sar</taxon>
        <taxon>Stramenopiles</taxon>
        <taxon>Oomycota</taxon>
        <taxon>Peronosporomycetes</taxon>
        <taxon>Pythiales</taxon>
        <taxon>Pythiaceae</taxon>
        <taxon>Globisporangium</taxon>
    </lineage>
</organism>
<dbReference type="SUPFAM" id="SSF51445">
    <property type="entry name" value="(Trans)glycosidases"/>
    <property type="match status" value="2"/>
</dbReference>
<reference evidence="18" key="2">
    <citation type="submission" date="2010-04" db="EMBL/GenBank/DDBJ databases">
        <authorList>
            <person name="Buell R."/>
            <person name="Hamilton J."/>
            <person name="Hostetler J."/>
        </authorList>
    </citation>
    <scope>NUCLEOTIDE SEQUENCE [LARGE SCALE GENOMIC DNA]</scope>
    <source>
        <strain evidence="18">DAOM:BR144</strain>
    </source>
</reference>
<dbReference type="GO" id="GO:0071555">
    <property type="term" value="P:cell wall organization"/>
    <property type="evidence" value="ECO:0007669"/>
    <property type="project" value="UniProtKB-KW"/>
</dbReference>
<evidence type="ECO:0000256" key="12">
    <source>
        <dbReference type="ARBA" id="ARBA00036824"/>
    </source>
</evidence>
<dbReference type="Pfam" id="PF00150">
    <property type="entry name" value="Cellulase"/>
    <property type="match status" value="2"/>
</dbReference>
<evidence type="ECO:0000256" key="1">
    <source>
        <dbReference type="ARBA" id="ARBA00004401"/>
    </source>
</evidence>
<evidence type="ECO:0000256" key="10">
    <source>
        <dbReference type="ARBA" id="ARBA00023295"/>
    </source>
</evidence>
<dbReference type="FunFam" id="3.20.20.80:FF:000113">
    <property type="entry name" value="Glucan 1,3-beta-glucosidase"/>
    <property type="match status" value="2"/>
</dbReference>
<dbReference type="STRING" id="431595.K3WNE2"/>
<evidence type="ECO:0000256" key="2">
    <source>
        <dbReference type="ARBA" id="ARBA00005641"/>
    </source>
</evidence>
<keyword evidence="18" id="KW-1185">Reference proteome</keyword>
<comment type="similarity">
    <text evidence="2">Belongs to the glycosyl hydrolase 5 (cellulase A) family.</text>
</comment>
<dbReference type="GO" id="GO:0005576">
    <property type="term" value="C:extracellular region"/>
    <property type="evidence" value="ECO:0007669"/>
    <property type="project" value="TreeGrafter"/>
</dbReference>
<keyword evidence="9" id="KW-0325">Glycoprotein</keyword>
<dbReference type="PANTHER" id="PTHR31297:SF34">
    <property type="entry name" value="GLUCAN 1,3-BETA-GLUCOSIDASE 2"/>
    <property type="match status" value="1"/>
</dbReference>
<sequence>MCPHKEKQTIWTSDCANETKCDVEKQIANAHIQSQIRNGAVRSCGVNLGGWLVAENWMTSTADFWRGVSADDASAGEYTAITQAKSPATICSNLANHHATFITETEIAAIAAAGLNTVRVPVGYWITGFDNNDPSGKGEWKAFTKGTLKYLDLLIKQWAKKHNIAVLISIHAAKGSQNGADHSSPANKGKAYWSDYSENVQNTISMATFLADRYKDEAAFLGIGLLNEPNGSTNENVLYQYYQDAYKAIRNAGNDCVLSVAPLLWKQNPDTMTDFMQAPAYKNVWVEWHPYFVWGYEQTSEADLINIAVKTNFHGDVTKWNSRANHNRLFIGEWSFATAGKFGNNQEQYYEFIAAQVNVMNQAEGGYTFWSWRIYGDESDFDELQANSPENGYLLENGLLGLEQHLQTTYGGFKKPTSTVSHAGISMEACAIVRRRALPTGKSQPIRALVAFAAVVWTGSATTIGNETAEIQATHIQSQIRSGAVRSRGVNLGGWLVAEYWMSKNAAFWQGLSTEIANGGEYTAITKSVDPDATRAKLETHHATFITESDIAAIAAAGFNTVRVPIGYWIVGFDINDPSGKAEWNIYTKGTLKYLDSLICTWAKNHNVAVLIDIHAAKGSQNGNDHSSPPSPGASYWSAYQENVQNTITLATFLANRYRYDDAFLGIGLLNEPAASTSEHVLYKYYQDAYKAIRDAGNDCVLSVAPLLWKQNPDTMVGFMQAPAYKNVWVEWHPYFVWGYEQTPANDVINIAVKTNFQNGVTKWLSRANHNRLLFGEWSFATGDAFGTDQNKFYEYAAAEFNVIKQADGGFTFWSWRIDGDENIIHPWSLRSVLRDPKLKQILSS</sequence>
<keyword evidence="6" id="KW-0735">Signal-anchor</keyword>
<comment type="function">
    <text evidence="13">Glucosidase involved in the degradation of cellulosic biomass. Active on lichenan.</text>
</comment>
<keyword evidence="7" id="KW-1133">Transmembrane helix</keyword>
<evidence type="ECO:0000313" key="18">
    <source>
        <dbReference type="Proteomes" id="UP000019132"/>
    </source>
</evidence>
<evidence type="ECO:0000256" key="11">
    <source>
        <dbReference type="ARBA" id="ARBA00023316"/>
    </source>
</evidence>
<dbReference type="InterPro" id="IPR017853">
    <property type="entry name" value="GH"/>
</dbReference>
<evidence type="ECO:0000256" key="3">
    <source>
        <dbReference type="ARBA" id="ARBA00022475"/>
    </source>
</evidence>